<dbReference type="OrthoDB" id="9805359at2"/>
<dbReference type="EMBL" id="CYZU01000022">
    <property type="protein sequence ID" value="CUO53715.1"/>
    <property type="molecule type" value="Genomic_DNA"/>
</dbReference>
<organism evidence="1 2">
    <name type="scientific">Faecalicatena contorta</name>
    <dbReference type="NCBI Taxonomy" id="39482"/>
    <lineage>
        <taxon>Bacteria</taxon>
        <taxon>Bacillati</taxon>
        <taxon>Bacillota</taxon>
        <taxon>Clostridia</taxon>
        <taxon>Lachnospirales</taxon>
        <taxon>Lachnospiraceae</taxon>
        <taxon>Faecalicatena</taxon>
    </lineage>
</organism>
<proteinExistence type="predicted"/>
<evidence type="ECO:0000313" key="1">
    <source>
        <dbReference type="EMBL" id="CUO53715.1"/>
    </source>
</evidence>
<dbReference type="STRING" id="39482.ERS852491_02502"/>
<protein>
    <submittedName>
        <fullName evidence="1">Uncharacterized protein</fullName>
    </submittedName>
</protein>
<name>A0A174G033_9FIRM</name>
<gene>
    <name evidence="1" type="ORF">ERS852491_02502</name>
</gene>
<accession>A0A174G033</accession>
<reference evidence="1 2" key="1">
    <citation type="submission" date="2015-09" db="EMBL/GenBank/DDBJ databases">
        <authorList>
            <consortium name="Pathogen Informatics"/>
        </authorList>
    </citation>
    <scope>NUCLEOTIDE SEQUENCE [LARGE SCALE GENOMIC DNA]</scope>
    <source>
        <strain evidence="1 2">2789STDY5834876</strain>
    </source>
</reference>
<dbReference type="AlphaFoldDB" id="A0A174G033"/>
<evidence type="ECO:0000313" key="2">
    <source>
        <dbReference type="Proteomes" id="UP000095544"/>
    </source>
</evidence>
<dbReference type="Proteomes" id="UP000095544">
    <property type="component" value="Unassembled WGS sequence"/>
</dbReference>
<dbReference type="RefSeq" id="WP_050640610.1">
    <property type="nucleotide sequence ID" value="NZ_CABKUE010000008.1"/>
</dbReference>
<sequence length="159" mass="18371">MDEKFELFLASVDSKNQGFVKELNDYLTQNNCKCEIKSAKSGFVVSYVFCDTKKTLATYVFRKTGVKLRIYPENLGKYADFLNVLPEKMKKDIRKSSVCKRLLNPDDCNPKCVTGYSFSLDGESFQKCRYMAFMPTLNEENNAYIRQFLEKELEARALA</sequence>